<dbReference type="GO" id="GO:0032259">
    <property type="term" value="P:methylation"/>
    <property type="evidence" value="ECO:0007669"/>
    <property type="project" value="UniProtKB-KW"/>
</dbReference>
<dbReference type="PROSITE" id="PS00092">
    <property type="entry name" value="N6_MTASE"/>
    <property type="match status" value="1"/>
</dbReference>
<dbReference type="EMBL" id="CP141531">
    <property type="protein sequence ID" value="WRO07759.1"/>
    <property type="molecule type" value="Genomic_DNA"/>
</dbReference>
<evidence type="ECO:0000256" key="3">
    <source>
        <dbReference type="ARBA" id="ARBA00022679"/>
    </source>
</evidence>
<accession>A0AB38ZB01</accession>
<dbReference type="EC" id="2.1.1.72" evidence="1"/>
<dbReference type="GO" id="GO:0003677">
    <property type="term" value="F:DNA binding"/>
    <property type="evidence" value="ECO:0007669"/>
    <property type="project" value="UniProtKB-KW"/>
</dbReference>
<dbReference type="GO" id="GO:0009307">
    <property type="term" value="P:DNA restriction-modification system"/>
    <property type="evidence" value="ECO:0007669"/>
    <property type="project" value="UniProtKB-KW"/>
</dbReference>
<keyword evidence="3" id="KW-0808">Transferase</keyword>
<dbReference type="PRINTS" id="PR00507">
    <property type="entry name" value="N12N6MTFRASE"/>
</dbReference>
<dbReference type="PANTHER" id="PTHR33841">
    <property type="entry name" value="DNA METHYLTRANSFERASE YEEA-RELATED"/>
    <property type="match status" value="1"/>
</dbReference>
<dbReference type="RefSeq" id="WP_324665275.1">
    <property type="nucleotide sequence ID" value="NZ_CP141531.1"/>
</dbReference>
<protein>
    <recommendedName>
        <fullName evidence="1">site-specific DNA-methyltransferase (adenine-specific)</fullName>
        <ecNumber evidence="1">2.1.1.72</ecNumber>
    </recommendedName>
</protein>
<dbReference type="GO" id="GO:0009007">
    <property type="term" value="F:site-specific DNA-methyltransferase (adenine-specific) activity"/>
    <property type="evidence" value="ECO:0007669"/>
    <property type="project" value="UniProtKB-EC"/>
</dbReference>
<keyword evidence="5" id="KW-0680">Restriction system</keyword>
<evidence type="ECO:0000259" key="8">
    <source>
        <dbReference type="Pfam" id="PF07669"/>
    </source>
</evidence>
<evidence type="ECO:0000313" key="10">
    <source>
        <dbReference type="Proteomes" id="UP001327986"/>
    </source>
</evidence>
<evidence type="ECO:0000256" key="6">
    <source>
        <dbReference type="ARBA" id="ARBA00023125"/>
    </source>
</evidence>
<dbReference type="PANTHER" id="PTHR33841:SF6">
    <property type="entry name" value="TYPE II METHYLTRANSFERASE M.HINDII"/>
    <property type="match status" value="1"/>
</dbReference>
<organism evidence="9 10">
    <name type="scientific">Dehalococcoides mccartyi</name>
    <dbReference type="NCBI Taxonomy" id="61435"/>
    <lineage>
        <taxon>Bacteria</taxon>
        <taxon>Bacillati</taxon>
        <taxon>Chloroflexota</taxon>
        <taxon>Dehalococcoidia</taxon>
        <taxon>Dehalococcoidales</taxon>
        <taxon>Dehalococcoidaceae</taxon>
        <taxon>Dehalococcoides</taxon>
    </lineage>
</organism>
<dbReference type="InterPro" id="IPR011639">
    <property type="entry name" value="MethylTrfase_TaqI-like_dom"/>
</dbReference>
<keyword evidence="4" id="KW-0949">S-adenosyl-L-methionine</keyword>
<dbReference type="InterPro" id="IPR050953">
    <property type="entry name" value="N4_N6_ade-DNA_methylase"/>
</dbReference>
<dbReference type="Gene3D" id="3.40.50.150">
    <property type="entry name" value="Vaccinia Virus protein VP39"/>
    <property type="match status" value="1"/>
</dbReference>
<comment type="catalytic activity">
    <reaction evidence="7">
        <text>a 2'-deoxyadenosine in DNA + S-adenosyl-L-methionine = an N(6)-methyl-2'-deoxyadenosine in DNA + S-adenosyl-L-homocysteine + H(+)</text>
        <dbReference type="Rhea" id="RHEA:15197"/>
        <dbReference type="Rhea" id="RHEA-COMP:12418"/>
        <dbReference type="Rhea" id="RHEA-COMP:12419"/>
        <dbReference type="ChEBI" id="CHEBI:15378"/>
        <dbReference type="ChEBI" id="CHEBI:57856"/>
        <dbReference type="ChEBI" id="CHEBI:59789"/>
        <dbReference type="ChEBI" id="CHEBI:90615"/>
        <dbReference type="ChEBI" id="CHEBI:90616"/>
        <dbReference type="EC" id="2.1.1.72"/>
    </reaction>
</comment>
<dbReference type="AlphaFoldDB" id="A0AB38ZB01"/>
<dbReference type="Proteomes" id="UP001327986">
    <property type="component" value="Chromosome"/>
</dbReference>
<evidence type="ECO:0000256" key="7">
    <source>
        <dbReference type="ARBA" id="ARBA00047942"/>
    </source>
</evidence>
<reference evidence="9" key="1">
    <citation type="submission" date="2023-12" db="EMBL/GenBank/DDBJ databases">
        <title>Isolation of organohalide respiring bacteria Dehalococcoides mccartyi strain GPTCE1 in groundwater collected near a chemical plant in Suzhou, China.</title>
        <authorList>
            <person name="Liu G."/>
        </authorList>
    </citation>
    <scope>NUCLEOTIDE SEQUENCE</scope>
    <source>
        <strain evidence="9">GPTCE1</strain>
    </source>
</reference>
<dbReference type="InterPro" id="IPR002052">
    <property type="entry name" value="DNA_methylase_N6_adenine_CS"/>
</dbReference>
<evidence type="ECO:0000313" key="9">
    <source>
        <dbReference type="EMBL" id="WRO07759.1"/>
    </source>
</evidence>
<evidence type="ECO:0000256" key="2">
    <source>
        <dbReference type="ARBA" id="ARBA00022603"/>
    </source>
</evidence>
<gene>
    <name evidence="9" type="ORF">VLL09_02420</name>
</gene>
<dbReference type="SUPFAM" id="SSF53335">
    <property type="entry name" value="S-adenosyl-L-methionine-dependent methyltransferases"/>
    <property type="match status" value="1"/>
</dbReference>
<feature type="domain" description="Type II methyltransferase M.TaqI-like" evidence="8">
    <location>
        <begin position="92"/>
        <end position="267"/>
    </location>
</feature>
<evidence type="ECO:0000256" key="4">
    <source>
        <dbReference type="ARBA" id="ARBA00022691"/>
    </source>
</evidence>
<dbReference type="InterPro" id="IPR029063">
    <property type="entry name" value="SAM-dependent_MTases_sf"/>
</dbReference>
<proteinExistence type="predicted"/>
<name>A0AB38ZB01_9CHLR</name>
<keyword evidence="6" id="KW-0238">DNA-binding</keyword>
<sequence length="517" mass="59181">MADNLFNTVYNPDVLSCLANLSNDEVFTPPDVVNKMLDMLPQELFRNPDTTFLDPACKTGVFLREIAKRLIKGLEPQIPDLQERIDHIFHYQLYAIAITELTSLLSRRGVYCSKYPNSEFSVTQFDDAEGNIRYRNIKHSWVNGKCKYCGISKSTVLGGGERGSTLESHAYEWIHTLKPEEIFKMKFDVIISNPPYQLNDGGNGVSAKPIFQHFVERAMKLNPRYLSMIIPARWYAGGKGLDDFRETMLNDNRVRKLFDYESSKDCFDGVNIAGGICYFLWERDNPGLCNIVNINRDTSVELERALNEFPILIRSNMAISIVHKVLSICKDVHSDHAYPRNPFGFATNYRGRTEKQAGDIEIITSVGTHYVPRSEVTKNTDIIDSYKILIGRLVPSNGELDVNPKDGYKVITDTRIIGPGQINTETYLDIGVFPTEKEAINFERFLHQKLPRFLLRQAISSLNVTRECFRFVPHEDYTQEWTDKKLYEKYRLTDEEIAFVENTIRPMDLSGGDTDAD</sequence>
<evidence type="ECO:0000256" key="5">
    <source>
        <dbReference type="ARBA" id="ARBA00022747"/>
    </source>
</evidence>
<keyword evidence="2 9" id="KW-0489">Methyltransferase</keyword>
<dbReference type="Pfam" id="PF07669">
    <property type="entry name" value="Eco57I"/>
    <property type="match status" value="1"/>
</dbReference>
<evidence type="ECO:0000256" key="1">
    <source>
        <dbReference type="ARBA" id="ARBA00011900"/>
    </source>
</evidence>